<dbReference type="Proteomes" id="UP000249886">
    <property type="component" value="Unassembled WGS sequence"/>
</dbReference>
<dbReference type="Pfam" id="PF09234">
    <property type="entry name" value="DUF1963"/>
    <property type="match status" value="1"/>
</dbReference>
<dbReference type="AlphaFoldDB" id="A0A6H9XT23"/>
<protein>
    <submittedName>
        <fullName evidence="1">Domain of uncharacterized function (DUF1963)</fullName>
    </submittedName>
</protein>
<dbReference type="PANTHER" id="PTHR36436:SF6">
    <property type="entry name" value="SLL5081 PROTEIN"/>
    <property type="match status" value="1"/>
</dbReference>
<comment type="caution">
    <text evidence="1">The sequence shown here is derived from an EMBL/GenBank/DDBJ whole genome shotgun (WGS) entry which is preliminary data.</text>
</comment>
<sequence>MFTHTEGIYAAAKNFGGDSLQAWADDIAQSAKPALWFTLLDPAGVEDVPTTEPPVGSSYVGGRPDATADFVWPTQDEKPLTFLFQVDARPLFPYRLAVFAGEPNEPGGHHVAYFDPEAPTERRDYPANTFLSEWFMDPEFFERYHPVIPHQGLDIPRWSSEAHDQLMDILQARLPEEDDEFEDLYEDFRLMAEPDGEAIIRVGGYHAGIGFDSAADAVDKLGGAVSDWRHLVTLDSTRDMCIGDAGYFQVLRRDLDGATFAGTESS</sequence>
<evidence type="ECO:0000313" key="2">
    <source>
        <dbReference type="Proteomes" id="UP000249886"/>
    </source>
</evidence>
<dbReference type="SUPFAM" id="SSF103032">
    <property type="entry name" value="Hypothetical protein YwqG"/>
    <property type="match status" value="1"/>
</dbReference>
<dbReference type="EMBL" id="UARK01000001">
    <property type="protein sequence ID" value="SPW24299.1"/>
    <property type="molecule type" value="Genomic_DNA"/>
</dbReference>
<dbReference type="InterPro" id="IPR015315">
    <property type="entry name" value="DUF1963"/>
</dbReference>
<dbReference type="InterPro" id="IPR035948">
    <property type="entry name" value="YwqG-like_sf"/>
</dbReference>
<dbReference type="RefSeq" id="WP_005524267.1">
    <property type="nucleotide sequence ID" value="NZ_CP050134.2"/>
</dbReference>
<evidence type="ECO:0000313" key="1">
    <source>
        <dbReference type="EMBL" id="SPW24299.1"/>
    </source>
</evidence>
<dbReference type="PANTHER" id="PTHR36436">
    <property type="entry name" value="SLL5081 PROTEIN"/>
    <property type="match status" value="1"/>
</dbReference>
<gene>
    <name evidence="1" type="ORF">NCTC10254_00672</name>
</gene>
<dbReference type="GeneID" id="84572912"/>
<name>A0A6H9XT23_9CORY</name>
<proteinExistence type="predicted"/>
<reference evidence="1 2" key="1">
    <citation type="submission" date="2018-06" db="EMBL/GenBank/DDBJ databases">
        <authorList>
            <consortium name="Pathogen Informatics"/>
            <person name="Doyle S."/>
        </authorList>
    </citation>
    <scope>NUCLEOTIDE SEQUENCE [LARGE SCALE GENOMIC DNA]</scope>
    <source>
        <strain evidence="1 2">NCTC10254</strain>
    </source>
</reference>
<accession>A0A6H9XT23</accession>
<dbReference type="Gene3D" id="2.30.320.10">
    <property type="entry name" value="YwqG-like"/>
    <property type="match status" value="1"/>
</dbReference>
<organism evidence="1 2">
    <name type="scientific">Corynebacterium matruchotii</name>
    <dbReference type="NCBI Taxonomy" id="43768"/>
    <lineage>
        <taxon>Bacteria</taxon>
        <taxon>Bacillati</taxon>
        <taxon>Actinomycetota</taxon>
        <taxon>Actinomycetes</taxon>
        <taxon>Mycobacteriales</taxon>
        <taxon>Corynebacteriaceae</taxon>
        <taxon>Corynebacterium</taxon>
    </lineage>
</organism>